<feature type="transmembrane region" description="Helical" evidence="1">
    <location>
        <begin position="294"/>
        <end position="327"/>
    </location>
</feature>
<dbReference type="Proteomes" id="UP000177040">
    <property type="component" value="Unassembled WGS sequence"/>
</dbReference>
<gene>
    <name evidence="2" type="ORF">A2983_03125</name>
</gene>
<feature type="transmembrane region" description="Helical" evidence="1">
    <location>
        <begin position="390"/>
        <end position="414"/>
    </location>
</feature>
<evidence type="ECO:0000256" key="1">
    <source>
        <dbReference type="SAM" id="Phobius"/>
    </source>
</evidence>
<feature type="transmembrane region" description="Helical" evidence="1">
    <location>
        <begin position="475"/>
        <end position="496"/>
    </location>
</feature>
<sequence>MFNSIWLMTLIARVTGQAYTPLWGEKIPFILLGLGCFSFFIVAFTLAYLRYFREDKSWRKLFFITSSFTMAVVVAKYTVYHFVKGYIPDRLLLYALPSPRVENFFWFLLPIIVFGIFLYYRERIEKLPINKFLITLWFTLVLFSLSVAAIRNGIFSIYEPFTRTYWEYTGNLPFVKSVPDFLHNYIILQPKLAQHSITHPPGYTITLYLFQKYFHANLFGLSVLVVILGTSVIFPLYFFLKNFLSEKDLRRGLQLFIFLPSVVLLGATSMEFTLLFFTWLTIYVLYAGWQRSNLISFVGGLLVGLTLFQNFLVLLLTPLFLALLLHVYGKIQPKDRKYFWLRLGYSIIGFLIFFSVLQMEFGYSIITNFLIGRQANAEVVESNWRSVGTYGTYLIMNILAFFIYLGVIHIPWIIRYFKSFFNRHNIWLSLGFLIVLFFLLIGVFQGEIERLWLFITPLFIIPLSSLYRDVEGRQFSGILALLFFQIFITQILFYTYW</sequence>
<feature type="transmembrane region" description="Helical" evidence="1">
    <location>
        <begin position="61"/>
        <end position="83"/>
    </location>
</feature>
<feature type="transmembrane region" description="Helical" evidence="1">
    <location>
        <begin position="451"/>
        <end position="468"/>
    </location>
</feature>
<name>A0A1F6N3M7_9BACT</name>
<feature type="transmembrane region" description="Helical" evidence="1">
    <location>
        <begin position="252"/>
        <end position="282"/>
    </location>
</feature>
<proteinExistence type="predicted"/>
<accession>A0A1F6N3M7</accession>
<reference evidence="2 3" key="1">
    <citation type="journal article" date="2016" name="Nat. Commun.">
        <title>Thousands of microbial genomes shed light on interconnected biogeochemical processes in an aquifer system.</title>
        <authorList>
            <person name="Anantharaman K."/>
            <person name="Brown C.T."/>
            <person name="Hug L.A."/>
            <person name="Sharon I."/>
            <person name="Castelle C.J."/>
            <person name="Probst A.J."/>
            <person name="Thomas B.C."/>
            <person name="Singh A."/>
            <person name="Wilkins M.J."/>
            <person name="Karaoz U."/>
            <person name="Brodie E.L."/>
            <person name="Williams K.H."/>
            <person name="Hubbard S.S."/>
            <person name="Banfield J.F."/>
        </authorList>
    </citation>
    <scope>NUCLEOTIDE SEQUENCE [LARGE SCALE GENOMIC DNA]</scope>
</reference>
<feature type="transmembrane region" description="Helical" evidence="1">
    <location>
        <begin position="426"/>
        <end position="445"/>
    </location>
</feature>
<feature type="transmembrane region" description="Helical" evidence="1">
    <location>
        <begin position="103"/>
        <end position="120"/>
    </location>
</feature>
<feature type="transmembrane region" description="Helical" evidence="1">
    <location>
        <begin position="218"/>
        <end position="240"/>
    </location>
</feature>
<dbReference type="AlphaFoldDB" id="A0A1F6N3M7"/>
<evidence type="ECO:0000313" key="2">
    <source>
        <dbReference type="EMBL" id="OGH78482.1"/>
    </source>
</evidence>
<protein>
    <submittedName>
        <fullName evidence="2">Uncharacterized protein</fullName>
    </submittedName>
</protein>
<feature type="transmembrane region" description="Helical" evidence="1">
    <location>
        <begin position="132"/>
        <end position="158"/>
    </location>
</feature>
<feature type="transmembrane region" description="Helical" evidence="1">
    <location>
        <begin position="339"/>
        <end position="357"/>
    </location>
</feature>
<organism evidence="2 3">
    <name type="scientific">Candidatus Magasanikbacteria bacterium RIFCSPLOWO2_01_FULL_40_15</name>
    <dbReference type="NCBI Taxonomy" id="1798686"/>
    <lineage>
        <taxon>Bacteria</taxon>
        <taxon>Candidatus Magasanikiibacteriota</taxon>
    </lineage>
</organism>
<keyword evidence="1" id="KW-0472">Membrane</keyword>
<comment type="caution">
    <text evidence="2">The sequence shown here is derived from an EMBL/GenBank/DDBJ whole genome shotgun (WGS) entry which is preliminary data.</text>
</comment>
<dbReference type="EMBL" id="MFQH01000009">
    <property type="protein sequence ID" value="OGH78482.1"/>
    <property type="molecule type" value="Genomic_DNA"/>
</dbReference>
<keyword evidence="1" id="KW-0812">Transmembrane</keyword>
<keyword evidence="1" id="KW-1133">Transmembrane helix</keyword>
<feature type="transmembrane region" description="Helical" evidence="1">
    <location>
        <begin position="26"/>
        <end position="49"/>
    </location>
</feature>
<evidence type="ECO:0000313" key="3">
    <source>
        <dbReference type="Proteomes" id="UP000177040"/>
    </source>
</evidence>